<accession>A0AAE4FSA0</accession>
<keyword evidence="2" id="KW-1185">Reference proteome</keyword>
<evidence type="ECO:0000313" key="2">
    <source>
        <dbReference type="Proteomes" id="UP001268256"/>
    </source>
</evidence>
<organism evidence="1 2">
    <name type="scientific">Pseudocalidococcus azoricus BACA0444</name>
    <dbReference type="NCBI Taxonomy" id="2918990"/>
    <lineage>
        <taxon>Bacteria</taxon>
        <taxon>Bacillati</taxon>
        <taxon>Cyanobacteriota</taxon>
        <taxon>Cyanophyceae</taxon>
        <taxon>Acaryochloridales</taxon>
        <taxon>Thermosynechococcaceae</taxon>
        <taxon>Pseudocalidococcus</taxon>
        <taxon>Pseudocalidococcus azoricus</taxon>
    </lineage>
</organism>
<comment type="caution">
    <text evidence="1">The sequence shown here is derived from an EMBL/GenBank/DDBJ whole genome shotgun (WGS) entry which is preliminary data.</text>
</comment>
<dbReference type="AlphaFoldDB" id="A0AAE4FSA0"/>
<protein>
    <submittedName>
        <fullName evidence="1">Uncharacterized protein</fullName>
    </submittedName>
</protein>
<dbReference type="Proteomes" id="UP001268256">
    <property type="component" value="Unassembled WGS sequence"/>
</dbReference>
<reference evidence="2" key="1">
    <citation type="submission" date="2023-07" db="EMBL/GenBank/DDBJ databases">
        <authorList>
            <person name="Luz R."/>
            <person name="Cordeiro R."/>
            <person name="Fonseca A."/>
            <person name="Goncalves V."/>
        </authorList>
    </citation>
    <scope>NUCLEOTIDE SEQUENCE [LARGE SCALE GENOMIC DNA]</scope>
    <source>
        <strain evidence="2">BACA0444</strain>
    </source>
</reference>
<dbReference type="RefSeq" id="WP_322878636.1">
    <property type="nucleotide sequence ID" value="NZ_JAVMIP010000011.1"/>
</dbReference>
<name>A0AAE4FSA0_9CYAN</name>
<proteinExistence type="predicted"/>
<gene>
    <name evidence="1" type="ORF">RIF25_11305</name>
</gene>
<dbReference type="EMBL" id="JAVMIP010000011">
    <property type="protein sequence ID" value="MDS3861393.1"/>
    <property type="molecule type" value="Genomic_DNA"/>
</dbReference>
<evidence type="ECO:0000313" key="1">
    <source>
        <dbReference type="EMBL" id="MDS3861393.1"/>
    </source>
</evidence>
<sequence length="60" mass="6650">MNLTGIQYIILTTYQFIDVARFAILDPETGTLWIDFFPPITIVIGILPDGNLVSAGSDYD</sequence>